<dbReference type="GO" id="GO:0008961">
    <property type="term" value="F:phosphatidylglycerol-prolipoprotein diacylglyceryl transferase activity"/>
    <property type="evidence" value="ECO:0007669"/>
    <property type="project" value="UniProtKB-UniRule"/>
</dbReference>
<feature type="transmembrane region" description="Helical" evidence="7">
    <location>
        <begin position="202"/>
        <end position="220"/>
    </location>
</feature>
<name>A0A395JK92_9GAMM</name>
<organism evidence="8 9">
    <name type="scientific">Arenicella xantha</name>
    <dbReference type="NCBI Taxonomy" id="644221"/>
    <lineage>
        <taxon>Bacteria</taxon>
        <taxon>Pseudomonadati</taxon>
        <taxon>Pseudomonadota</taxon>
        <taxon>Gammaproteobacteria</taxon>
        <taxon>Arenicellales</taxon>
        <taxon>Arenicellaceae</taxon>
        <taxon>Arenicella</taxon>
    </lineage>
</organism>
<dbReference type="GO" id="GO:0042158">
    <property type="term" value="P:lipoprotein biosynthetic process"/>
    <property type="evidence" value="ECO:0007669"/>
    <property type="project" value="UniProtKB-UniRule"/>
</dbReference>
<dbReference type="Proteomes" id="UP000253083">
    <property type="component" value="Unassembled WGS sequence"/>
</dbReference>
<dbReference type="PANTHER" id="PTHR30589">
    <property type="entry name" value="PROLIPOPROTEIN DIACYLGLYCERYL TRANSFERASE"/>
    <property type="match status" value="1"/>
</dbReference>
<dbReference type="PANTHER" id="PTHR30589:SF0">
    <property type="entry name" value="PHOSPHATIDYLGLYCEROL--PROLIPOPROTEIN DIACYLGLYCERYL TRANSFERASE"/>
    <property type="match status" value="1"/>
</dbReference>
<reference evidence="8 9" key="1">
    <citation type="submission" date="2018-06" db="EMBL/GenBank/DDBJ databases">
        <title>Genomic Encyclopedia of Type Strains, Phase IV (KMG-IV): sequencing the most valuable type-strain genomes for metagenomic binning, comparative biology and taxonomic classification.</title>
        <authorList>
            <person name="Goeker M."/>
        </authorList>
    </citation>
    <scope>NUCLEOTIDE SEQUENCE [LARGE SCALE GENOMIC DNA]</scope>
    <source>
        <strain evidence="8 9">DSM 24032</strain>
    </source>
</reference>
<dbReference type="EMBL" id="QNRT01000003">
    <property type="protein sequence ID" value="RBP49641.1"/>
    <property type="molecule type" value="Genomic_DNA"/>
</dbReference>
<dbReference type="Pfam" id="PF01790">
    <property type="entry name" value="LGT"/>
    <property type="match status" value="1"/>
</dbReference>
<sequence length="261" mass="29548">MLTHPNFDPVAFQLGPLAVHWYGLMYVCGFVSAYLLWLYRIRTYPRYADANWNADRISDLIFYGALGAVIGGRLGYVLFYKPAYYLNNLTEVVFIQEGGMSFHGGLLGVICALYLFSRKINLPFLQVADFVAPVAPIGLFFGRMGNFINQELWGKTTDLPWGMIFSNGGPLPRHPSMVYEAILEGLLLLAIIWLVARKERAFGTLSGLFLIGYSLSRMLVELVRVPDQHLNYLLFDWVTMGQVLSLPMLLLGLFLVFKTNR</sequence>
<accession>A0A395JK92</accession>
<keyword evidence="3 7" id="KW-0808">Transferase</keyword>
<feature type="transmembrane region" description="Helical" evidence="7">
    <location>
        <begin position="232"/>
        <end position="257"/>
    </location>
</feature>
<dbReference type="PROSITE" id="PS01311">
    <property type="entry name" value="LGT"/>
    <property type="match status" value="1"/>
</dbReference>
<dbReference type="GO" id="GO:0005886">
    <property type="term" value="C:plasma membrane"/>
    <property type="evidence" value="ECO:0007669"/>
    <property type="project" value="UniProtKB-SubCell"/>
</dbReference>
<feature type="transmembrane region" description="Helical" evidence="7">
    <location>
        <begin position="100"/>
        <end position="117"/>
    </location>
</feature>
<comment type="pathway">
    <text evidence="7">Protein modification; lipoprotein biosynthesis (diacylglyceryl transfer).</text>
</comment>
<gene>
    <name evidence="7" type="primary">lgt</name>
    <name evidence="8" type="ORF">DFR28_10366</name>
</gene>
<comment type="function">
    <text evidence="7">Catalyzes the transfer of the diacylglyceryl group from phosphatidylglycerol to the sulfhydryl group of the N-terminal cysteine of a prolipoprotein, the first step in the formation of mature lipoproteins.</text>
</comment>
<evidence type="ECO:0000313" key="8">
    <source>
        <dbReference type="EMBL" id="RBP49641.1"/>
    </source>
</evidence>
<keyword evidence="2 7" id="KW-1003">Cell membrane</keyword>
<evidence type="ECO:0000256" key="1">
    <source>
        <dbReference type="ARBA" id="ARBA00007150"/>
    </source>
</evidence>
<evidence type="ECO:0000256" key="6">
    <source>
        <dbReference type="ARBA" id="ARBA00023136"/>
    </source>
</evidence>
<feature type="transmembrane region" description="Helical" evidence="7">
    <location>
        <begin position="124"/>
        <end position="142"/>
    </location>
</feature>
<feature type="transmembrane region" description="Helical" evidence="7">
    <location>
        <begin position="177"/>
        <end position="195"/>
    </location>
</feature>
<dbReference type="NCBIfam" id="TIGR00544">
    <property type="entry name" value="lgt"/>
    <property type="match status" value="1"/>
</dbReference>
<feature type="transmembrane region" description="Helical" evidence="7">
    <location>
        <begin position="60"/>
        <end position="80"/>
    </location>
</feature>
<keyword evidence="6 7" id="KW-0472">Membrane</keyword>
<feature type="binding site" evidence="7">
    <location>
        <position position="143"/>
    </location>
    <ligand>
        <name>a 1,2-diacyl-sn-glycero-3-phospho-(1'-sn-glycerol)</name>
        <dbReference type="ChEBI" id="CHEBI:64716"/>
    </ligand>
</feature>
<dbReference type="OrthoDB" id="871140at2"/>
<dbReference type="InParanoid" id="A0A395JK92"/>
<dbReference type="UniPathway" id="UPA00664"/>
<proteinExistence type="inferred from homology"/>
<dbReference type="InterPro" id="IPR001640">
    <property type="entry name" value="Lgt"/>
</dbReference>
<dbReference type="FunCoup" id="A0A395JK92">
    <property type="interactions" value="322"/>
</dbReference>
<dbReference type="HAMAP" id="MF_01147">
    <property type="entry name" value="Lgt"/>
    <property type="match status" value="1"/>
</dbReference>
<feature type="transmembrane region" description="Helical" evidence="7">
    <location>
        <begin position="20"/>
        <end position="39"/>
    </location>
</feature>
<keyword evidence="9" id="KW-1185">Reference proteome</keyword>
<keyword evidence="8" id="KW-0449">Lipoprotein</keyword>
<keyword evidence="5 7" id="KW-1133">Transmembrane helix</keyword>
<comment type="subcellular location">
    <subcellularLocation>
        <location evidence="7">Cell membrane</location>
        <topology evidence="7">Multi-pass membrane protein</topology>
    </subcellularLocation>
</comment>
<comment type="caution">
    <text evidence="8">The sequence shown here is derived from an EMBL/GenBank/DDBJ whole genome shotgun (WGS) entry which is preliminary data.</text>
</comment>
<dbReference type="AlphaFoldDB" id="A0A395JK92"/>
<evidence type="ECO:0000256" key="4">
    <source>
        <dbReference type="ARBA" id="ARBA00022692"/>
    </source>
</evidence>
<evidence type="ECO:0000256" key="7">
    <source>
        <dbReference type="HAMAP-Rule" id="MF_01147"/>
    </source>
</evidence>
<dbReference type="EC" id="2.5.1.145" evidence="7"/>
<evidence type="ECO:0000256" key="5">
    <source>
        <dbReference type="ARBA" id="ARBA00022989"/>
    </source>
</evidence>
<evidence type="ECO:0000313" key="9">
    <source>
        <dbReference type="Proteomes" id="UP000253083"/>
    </source>
</evidence>
<comment type="catalytic activity">
    <reaction evidence="7">
        <text>L-cysteinyl-[prolipoprotein] + a 1,2-diacyl-sn-glycero-3-phospho-(1'-sn-glycerol) = an S-1,2-diacyl-sn-glyceryl-L-cysteinyl-[prolipoprotein] + sn-glycerol 1-phosphate + H(+)</text>
        <dbReference type="Rhea" id="RHEA:56712"/>
        <dbReference type="Rhea" id="RHEA-COMP:14679"/>
        <dbReference type="Rhea" id="RHEA-COMP:14680"/>
        <dbReference type="ChEBI" id="CHEBI:15378"/>
        <dbReference type="ChEBI" id="CHEBI:29950"/>
        <dbReference type="ChEBI" id="CHEBI:57685"/>
        <dbReference type="ChEBI" id="CHEBI:64716"/>
        <dbReference type="ChEBI" id="CHEBI:140658"/>
        <dbReference type="EC" id="2.5.1.145"/>
    </reaction>
</comment>
<evidence type="ECO:0000256" key="2">
    <source>
        <dbReference type="ARBA" id="ARBA00022475"/>
    </source>
</evidence>
<dbReference type="RefSeq" id="WP_113954647.1">
    <property type="nucleotide sequence ID" value="NZ_QNRT01000003.1"/>
</dbReference>
<keyword evidence="4 7" id="KW-0812">Transmembrane</keyword>
<evidence type="ECO:0000256" key="3">
    <source>
        <dbReference type="ARBA" id="ARBA00022679"/>
    </source>
</evidence>
<protein>
    <recommendedName>
        <fullName evidence="7">Phosphatidylglycerol--prolipoprotein diacylglyceryl transferase</fullName>
        <ecNumber evidence="7">2.5.1.145</ecNumber>
    </recommendedName>
</protein>
<comment type="similarity">
    <text evidence="1 7">Belongs to the Lgt family.</text>
</comment>